<keyword evidence="10 11" id="KW-0472">Membrane</keyword>
<dbReference type="RefSeq" id="WP_058524434.1">
    <property type="nucleotide sequence ID" value="NZ_CAAAHV010000007.1"/>
</dbReference>
<keyword evidence="3" id="KW-0813">Transport</keyword>
<evidence type="ECO:0000256" key="4">
    <source>
        <dbReference type="ARBA" id="ARBA00022449"/>
    </source>
</evidence>
<evidence type="ECO:0000313" key="15">
    <source>
        <dbReference type="Proteomes" id="UP000054735"/>
    </source>
</evidence>
<reference evidence="14 16" key="2">
    <citation type="submission" date="2018-06" db="EMBL/GenBank/DDBJ databases">
        <authorList>
            <consortium name="Pathogen Informatics"/>
            <person name="Doyle S."/>
        </authorList>
    </citation>
    <scope>NUCLEOTIDE SEQUENCE [LARGE SCALE GENOMIC DNA]</scope>
    <source>
        <strain evidence="14 16">NCTC12437</strain>
    </source>
</reference>
<feature type="transmembrane region" description="Helical" evidence="11">
    <location>
        <begin position="234"/>
        <end position="261"/>
    </location>
</feature>
<dbReference type="Gene3D" id="3.40.50.720">
    <property type="entry name" value="NAD(P)-binding Rossmann-like Domain"/>
    <property type="match status" value="1"/>
</dbReference>
<feature type="transmembrane region" description="Helical" evidence="11">
    <location>
        <begin position="335"/>
        <end position="357"/>
    </location>
</feature>
<evidence type="ECO:0000256" key="7">
    <source>
        <dbReference type="ARBA" id="ARBA00022958"/>
    </source>
</evidence>
<evidence type="ECO:0000256" key="11">
    <source>
        <dbReference type="SAM" id="Phobius"/>
    </source>
</evidence>
<feature type="transmembrane region" description="Helical" evidence="11">
    <location>
        <begin position="86"/>
        <end position="110"/>
    </location>
</feature>
<feature type="transmembrane region" description="Helical" evidence="11">
    <location>
        <begin position="116"/>
        <end position="135"/>
    </location>
</feature>
<dbReference type="InterPro" id="IPR004771">
    <property type="entry name" value="K/H_exchanger"/>
</dbReference>
<gene>
    <name evidence="14" type="primary">kefC_2</name>
    <name evidence="13" type="synonym">kefC_1</name>
    <name evidence="13" type="ORF">Lbir_2432</name>
    <name evidence="14" type="ORF">NCTC12437_02980</name>
</gene>
<dbReference type="InterPro" id="IPR038770">
    <property type="entry name" value="Na+/solute_symporter_sf"/>
</dbReference>
<comment type="similarity">
    <text evidence="2">Belongs to the monovalent cation:proton antiporter 2 (CPA2) transporter (TC 2.A.37) family.</text>
</comment>
<evidence type="ECO:0000256" key="9">
    <source>
        <dbReference type="ARBA" id="ARBA00023065"/>
    </source>
</evidence>
<evidence type="ECO:0000256" key="5">
    <source>
        <dbReference type="ARBA" id="ARBA00022538"/>
    </source>
</evidence>
<evidence type="ECO:0000313" key="16">
    <source>
        <dbReference type="Proteomes" id="UP000255066"/>
    </source>
</evidence>
<evidence type="ECO:0000256" key="6">
    <source>
        <dbReference type="ARBA" id="ARBA00022692"/>
    </source>
</evidence>
<keyword evidence="8 11" id="KW-1133">Transmembrane helix</keyword>
<dbReference type="GO" id="GO:0015297">
    <property type="term" value="F:antiporter activity"/>
    <property type="evidence" value="ECO:0007669"/>
    <property type="project" value="UniProtKB-KW"/>
</dbReference>
<feature type="domain" description="RCK N-terminal" evidence="12">
    <location>
        <begin position="410"/>
        <end position="535"/>
    </location>
</feature>
<sequence>MQNTLLTQVFIFLAAASLIVPLASRFKLGSVLGYLSIGILIGPYGFRLMGNAEQIMHFAEFGVIMMLFLIGLELEPAMLWRLRKAIIGLGSLQVLMTTLAFALTGLLLGFNWQTSLALSMAFSLSSTALVLQMLEEKNLLRTVEGETSFAVLLFQDIAVIGMLIVLPLLAVKSNLLASSEAHAGQLLNLPEWARAIAVTTIIGLLVISGHYFSRHLFSMIARTNLRELFTATSLALVVGITLLMQTIGASPALGAFVAGVVLANSEYKRTLETDIEPFKGLLLGLFFISVGMGMNFSLFSSHSSSILSSVLMIVAIKAIILVALGYSFGLTRLQTVGFALSLSQVGEFAFVLLKFAASIKIISGQVSELSILVVALSMSITPFLMLFYYHCLVPRFMSRIPTPEFDAIKENHPVILAGYGRCGQIIGRFLSAQKIHLTILEKDTEQIELLRKFGFKGYFGDASRLDLLKNAGAAHARLLIIAIADPEVSLEVAAMAKEAFPNLKIFARARNRRHAYDLHKLGVDYFKRDTFDSALNMARDIMVHLGHNPRQMTKKAQMFAQFDETSLRKSFEFFDEESTLISFSRQANWELERVLQADLETAQQASVKAESMPSAPA</sequence>
<evidence type="ECO:0000256" key="3">
    <source>
        <dbReference type="ARBA" id="ARBA00022448"/>
    </source>
</evidence>
<feature type="transmembrane region" description="Helical" evidence="11">
    <location>
        <begin position="31"/>
        <end position="49"/>
    </location>
</feature>
<feature type="transmembrane region" description="Helical" evidence="11">
    <location>
        <begin position="6"/>
        <end position="24"/>
    </location>
</feature>
<keyword evidence="4" id="KW-0050">Antiport</keyword>
<dbReference type="GO" id="GO:0012505">
    <property type="term" value="C:endomembrane system"/>
    <property type="evidence" value="ECO:0007669"/>
    <property type="project" value="UniProtKB-SubCell"/>
</dbReference>
<dbReference type="GO" id="GO:0006813">
    <property type="term" value="P:potassium ion transport"/>
    <property type="evidence" value="ECO:0007669"/>
    <property type="project" value="UniProtKB-KW"/>
</dbReference>
<dbReference type="Gene3D" id="1.20.1530.20">
    <property type="match status" value="1"/>
</dbReference>
<feature type="transmembrane region" description="Helical" evidence="11">
    <location>
        <begin position="55"/>
        <end position="74"/>
    </location>
</feature>
<dbReference type="PANTHER" id="PTHR46157:SF4">
    <property type="entry name" value="K(+) EFFLUX ANTIPORTER 3, CHLOROPLASTIC"/>
    <property type="match status" value="1"/>
</dbReference>
<dbReference type="Pfam" id="PF00999">
    <property type="entry name" value="Na_H_Exchanger"/>
    <property type="match status" value="1"/>
</dbReference>
<evidence type="ECO:0000313" key="14">
    <source>
        <dbReference type="EMBL" id="STX33159.1"/>
    </source>
</evidence>
<dbReference type="OrthoDB" id="9781411at2"/>
<name>A0A378ID80_9GAMM</name>
<dbReference type="InterPro" id="IPR006153">
    <property type="entry name" value="Cation/H_exchanger_TM"/>
</dbReference>
<dbReference type="AlphaFoldDB" id="A0A378ID80"/>
<dbReference type="InterPro" id="IPR036291">
    <property type="entry name" value="NAD(P)-bd_dom_sf"/>
</dbReference>
<dbReference type="SUPFAM" id="SSF51735">
    <property type="entry name" value="NAD(P)-binding Rossmann-fold domains"/>
    <property type="match status" value="1"/>
</dbReference>
<evidence type="ECO:0000256" key="8">
    <source>
        <dbReference type="ARBA" id="ARBA00022989"/>
    </source>
</evidence>
<feature type="transmembrane region" description="Helical" evidence="11">
    <location>
        <begin position="281"/>
        <end position="299"/>
    </location>
</feature>
<feature type="transmembrane region" description="Helical" evidence="11">
    <location>
        <begin position="369"/>
        <end position="389"/>
    </location>
</feature>
<protein>
    <submittedName>
        <fullName evidence="13">Glutathione-regulated potassium efflux system</fullName>
    </submittedName>
    <submittedName>
        <fullName evidence="14">Monovalent cation-H antiporter-2, CPA2 family</fullName>
    </submittedName>
</protein>
<dbReference type="PANTHER" id="PTHR46157">
    <property type="entry name" value="K(+) EFFLUX ANTIPORTER 3, CHLOROPLASTIC"/>
    <property type="match status" value="1"/>
</dbReference>
<dbReference type="Pfam" id="PF02254">
    <property type="entry name" value="TrkA_N"/>
    <property type="match status" value="1"/>
</dbReference>
<dbReference type="PROSITE" id="PS51201">
    <property type="entry name" value="RCK_N"/>
    <property type="match status" value="1"/>
</dbReference>
<dbReference type="EMBL" id="LNXT01000044">
    <property type="protein sequence ID" value="KTC68899.1"/>
    <property type="molecule type" value="Genomic_DNA"/>
</dbReference>
<dbReference type="STRING" id="28083.Lbir_2432"/>
<feature type="transmembrane region" description="Helical" evidence="11">
    <location>
        <begin position="192"/>
        <end position="213"/>
    </location>
</feature>
<dbReference type="NCBIfam" id="TIGR00932">
    <property type="entry name" value="2a37"/>
    <property type="match status" value="1"/>
</dbReference>
<dbReference type="FunFam" id="3.40.50.720:FF:000036">
    <property type="entry name" value="Glutathione-regulated potassium-efflux system protein KefB"/>
    <property type="match status" value="1"/>
</dbReference>
<proteinExistence type="inferred from homology"/>
<evidence type="ECO:0000256" key="2">
    <source>
        <dbReference type="ARBA" id="ARBA00005551"/>
    </source>
</evidence>
<evidence type="ECO:0000256" key="1">
    <source>
        <dbReference type="ARBA" id="ARBA00004127"/>
    </source>
</evidence>
<dbReference type="GO" id="GO:0008324">
    <property type="term" value="F:monoatomic cation transmembrane transporter activity"/>
    <property type="evidence" value="ECO:0007669"/>
    <property type="project" value="InterPro"/>
</dbReference>
<dbReference type="EMBL" id="UGNW01000001">
    <property type="protein sequence ID" value="STX33159.1"/>
    <property type="molecule type" value="Genomic_DNA"/>
</dbReference>
<keyword evidence="9" id="KW-0406">Ion transport</keyword>
<keyword evidence="7" id="KW-0630">Potassium</keyword>
<keyword evidence="15" id="KW-1185">Reference proteome</keyword>
<feature type="transmembrane region" description="Helical" evidence="11">
    <location>
        <begin position="147"/>
        <end position="172"/>
    </location>
</feature>
<dbReference type="Proteomes" id="UP000255066">
    <property type="component" value="Unassembled WGS sequence"/>
</dbReference>
<keyword evidence="6 11" id="KW-0812">Transmembrane</keyword>
<dbReference type="Proteomes" id="UP000054735">
    <property type="component" value="Unassembled WGS sequence"/>
</dbReference>
<accession>A0A378ID80</accession>
<reference evidence="13 15" key="1">
    <citation type="submission" date="2015-11" db="EMBL/GenBank/DDBJ databases">
        <title>Genomic analysis of 38 Legionella species identifies large and diverse effector repertoires.</title>
        <authorList>
            <person name="Burstein D."/>
            <person name="Amaro F."/>
            <person name="Zusman T."/>
            <person name="Lifshitz Z."/>
            <person name="Cohen O."/>
            <person name="Gilbert J.A."/>
            <person name="Pupko T."/>
            <person name="Shuman H.A."/>
            <person name="Segal G."/>
        </authorList>
    </citation>
    <scope>NUCLEOTIDE SEQUENCE [LARGE SCALE GENOMIC DNA]</scope>
    <source>
        <strain evidence="13 15">CDC#1407-AL-14</strain>
    </source>
</reference>
<organism evidence="14 16">
    <name type="scientific">Legionella birminghamensis</name>
    <dbReference type="NCBI Taxonomy" id="28083"/>
    <lineage>
        <taxon>Bacteria</taxon>
        <taxon>Pseudomonadati</taxon>
        <taxon>Pseudomonadota</taxon>
        <taxon>Gammaproteobacteria</taxon>
        <taxon>Legionellales</taxon>
        <taxon>Legionellaceae</taxon>
        <taxon>Legionella</taxon>
    </lineage>
</organism>
<keyword evidence="5" id="KW-0633">Potassium transport</keyword>
<dbReference type="GO" id="GO:0005886">
    <property type="term" value="C:plasma membrane"/>
    <property type="evidence" value="ECO:0007669"/>
    <property type="project" value="TreeGrafter"/>
</dbReference>
<comment type="subcellular location">
    <subcellularLocation>
        <location evidence="1">Endomembrane system</location>
        <topology evidence="1">Multi-pass membrane protein</topology>
    </subcellularLocation>
</comment>
<feature type="transmembrane region" description="Helical" evidence="11">
    <location>
        <begin position="306"/>
        <end position="329"/>
    </location>
</feature>
<evidence type="ECO:0000259" key="12">
    <source>
        <dbReference type="PROSITE" id="PS51201"/>
    </source>
</evidence>
<evidence type="ECO:0000256" key="10">
    <source>
        <dbReference type="ARBA" id="ARBA00023136"/>
    </source>
</evidence>
<evidence type="ECO:0000313" key="13">
    <source>
        <dbReference type="EMBL" id="KTC68899.1"/>
    </source>
</evidence>
<dbReference type="GO" id="GO:1902600">
    <property type="term" value="P:proton transmembrane transport"/>
    <property type="evidence" value="ECO:0007669"/>
    <property type="project" value="InterPro"/>
</dbReference>
<dbReference type="InterPro" id="IPR003148">
    <property type="entry name" value="RCK_N"/>
</dbReference>